<evidence type="ECO:0000313" key="1">
    <source>
        <dbReference type="EnsemblPlants" id="AVESA.00010b.r2.2CG0292360.1.CDS"/>
    </source>
</evidence>
<keyword evidence="2" id="KW-1185">Reference proteome</keyword>
<evidence type="ECO:0000313" key="2">
    <source>
        <dbReference type="Proteomes" id="UP001732700"/>
    </source>
</evidence>
<reference evidence="1" key="1">
    <citation type="submission" date="2021-05" db="EMBL/GenBank/DDBJ databases">
        <authorList>
            <person name="Scholz U."/>
            <person name="Mascher M."/>
            <person name="Fiebig A."/>
        </authorList>
    </citation>
    <scope>NUCLEOTIDE SEQUENCE [LARGE SCALE GENOMIC DNA]</scope>
</reference>
<dbReference type="Proteomes" id="UP001732700">
    <property type="component" value="Chromosome 2C"/>
</dbReference>
<sequence>MAVQYNRRLVTAEDGGLGFASVDRTILTLFSMETGPNGAVGWVQRRVINLKSLLSDAGLLNPAFPSRLLTAGVNGFVEGTQLIFVGTFICVYMIDLKSGRITKVLDHGAEVLPHMSSCIPAMEAAST</sequence>
<organism evidence="1 2">
    <name type="scientific">Avena sativa</name>
    <name type="common">Oat</name>
    <dbReference type="NCBI Taxonomy" id="4498"/>
    <lineage>
        <taxon>Eukaryota</taxon>
        <taxon>Viridiplantae</taxon>
        <taxon>Streptophyta</taxon>
        <taxon>Embryophyta</taxon>
        <taxon>Tracheophyta</taxon>
        <taxon>Spermatophyta</taxon>
        <taxon>Magnoliopsida</taxon>
        <taxon>Liliopsida</taxon>
        <taxon>Poales</taxon>
        <taxon>Poaceae</taxon>
        <taxon>BOP clade</taxon>
        <taxon>Pooideae</taxon>
        <taxon>Poodae</taxon>
        <taxon>Poeae</taxon>
        <taxon>Poeae Chloroplast Group 1 (Aveneae type)</taxon>
        <taxon>Aveninae</taxon>
        <taxon>Avena</taxon>
    </lineage>
</organism>
<name>A0ACD5UQ56_AVESA</name>
<reference evidence="1" key="2">
    <citation type="submission" date="2025-09" db="UniProtKB">
        <authorList>
            <consortium name="EnsemblPlants"/>
        </authorList>
    </citation>
    <scope>IDENTIFICATION</scope>
</reference>
<protein>
    <submittedName>
        <fullName evidence="1">Uncharacterized protein</fullName>
    </submittedName>
</protein>
<dbReference type="EnsemblPlants" id="AVESA.00010b.r2.2CG0292360.1">
    <property type="protein sequence ID" value="AVESA.00010b.r2.2CG0292360.1.CDS"/>
    <property type="gene ID" value="AVESA.00010b.r2.2CG0292360"/>
</dbReference>
<proteinExistence type="predicted"/>
<accession>A0ACD5UQ56</accession>